<name>A0ABN0R696_MYCUL</name>
<gene>
    <name evidence="1" type="ORF">I551_1208</name>
</gene>
<evidence type="ECO:0000313" key="1">
    <source>
        <dbReference type="EMBL" id="EUA92368.1"/>
    </source>
</evidence>
<keyword evidence="2" id="KW-1185">Reference proteome</keyword>
<accession>A0ABN0R696</accession>
<sequence length="111" mass="12007">MSHDGVLEHNRHLEDFGPTAARACPLRPAPSTRIDVGSVHSTILTRTSCSGASGGPTKSSVDSAETTCMTAPYGAVATRQSYWATLWRPFGTACRPSNAARVRYVDQPWRM</sequence>
<organism evidence="1 2">
    <name type="scientific">Mycobacterium ulcerans str. Harvey</name>
    <dbReference type="NCBI Taxonomy" id="1299332"/>
    <lineage>
        <taxon>Bacteria</taxon>
        <taxon>Bacillati</taxon>
        <taxon>Actinomycetota</taxon>
        <taxon>Actinomycetes</taxon>
        <taxon>Mycobacteriales</taxon>
        <taxon>Mycobacteriaceae</taxon>
        <taxon>Mycobacterium</taxon>
        <taxon>Mycobacterium ulcerans group</taxon>
    </lineage>
</organism>
<reference evidence="1 2" key="1">
    <citation type="submission" date="2014-01" db="EMBL/GenBank/DDBJ databases">
        <authorList>
            <person name="Dobos K."/>
            <person name="Lenaerts A."/>
            <person name="Ordway D."/>
            <person name="DeGroote M.A."/>
            <person name="Parker T."/>
            <person name="Sizemore C."/>
            <person name="Tallon L.J."/>
            <person name="Sadzewicz L.K."/>
            <person name="Sengamalay N."/>
            <person name="Fraser C.M."/>
            <person name="Hine E."/>
            <person name="Shefchek K.A."/>
            <person name="Das S.P."/>
            <person name="Tettelin H."/>
        </authorList>
    </citation>
    <scope>NUCLEOTIDE SEQUENCE [LARGE SCALE GENOMIC DNA]</scope>
    <source>
        <strain evidence="1 2">Harvey</strain>
    </source>
</reference>
<protein>
    <submittedName>
        <fullName evidence="1">Uncharacterized protein</fullName>
    </submittedName>
</protein>
<dbReference type="EMBL" id="JAOL01000078">
    <property type="protein sequence ID" value="EUA92368.1"/>
    <property type="molecule type" value="Genomic_DNA"/>
</dbReference>
<comment type="caution">
    <text evidence="1">The sequence shown here is derived from an EMBL/GenBank/DDBJ whole genome shotgun (WGS) entry which is preliminary data.</text>
</comment>
<dbReference type="Proteomes" id="UP000020681">
    <property type="component" value="Unassembled WGS sequence"/>
</dbReference>
<proteinExistence type="predicted"/>
<evidence type="ECO:0000313" key="2">
    <source>
        <dbReference type="Proteomes" id="UP000020681"/>
    </source>
</evidence>